<dbReference type="GO" id="GO:0003697">
    <property type="term" value="F:single-stranded DNA binding"/>
    <property type="evidence" value="ECO:0007669"/>
    <property type="project" value="InterPro"/>
</dbReference>
<dbReference type="AlphaFoldDB" id="A0A7W7RH65"/>
<feature type="region of interest" description="Disordered" evidence="4">
    <location>
        <begin position="104"/>
        <end position="158"/>
    </location>
</feature>
<sequence>MALPVVNHTFRLCAEPEMKFGQSGAAVMRLRLAANANRKNQDTGDWEKSDELFINATAFGPHAEAIAEANLTTGQEVLVSGRLRTNSWEDQDGNKRSVVEMRLDSIGPTIRPPRQGGNGQSQQRGGYGQQGGTGQPGDGDPWAGGGAGFGGSGDAAPF</sequence>
<evidence type="ECO:0000313" key="5">
    <source>
        <dbReference type="EMBL" id="MBB4931820.1"/>
    </source>
</evidence>
<dbReference type="Proteomes" id="UP000523007">
    <property type="component" value="Unassembled WGS sequence"/>
</dbReference>
<dbReference type="Gene3D" id="2.40.50.140">
    <property type="entry name" value="Nucleic acid-binding proteins"/>
    <property type="match status" value="1"/>
</dbReference>
<dbReference type="GO" id="GO:0006260">
    <property type="term" value="P:DNA replication"/>
    <property type="evidence" value="ECO:0007669"/>
    <property type="project" value="InterPro"/>
</dbReference>
<organism evidence="5 6">
    <name type="scientific">Lipingzhangella halophila</name>
    <dbReference type="NCBI Taxonomy" id="1783352"/>
    <lineage>
        <taxon>Bacteria</taxon>
        <taxon>Bacillati</taxon>
        <taxon>Actinomycetota</taxon>
        <taxon>Actinomycetes</taxon>
        <taxon>Streptosporangiales</taxon>
        <taxon>Nocardiopsidaceae</taxon>
        <taxon>Lipingzhangella</taxon>
    </lineage>
</organism>
<dbReference type="EMBL" id="JACHJT010000001">
    <property type="protein sequence ID" value="MBB4931820.1"/>
    <property type="molecule type" value="Genomic_DNA"/>
</dbReference>
<dbReference type="InterPro" id="IPR011344">
    <property type="entry name" value="ssDNA-bd"/>
</dbReference>
<name>A0A7W7RH65_9ACTN</name>
<protein>
    <recommendedName>
        <fullName evidence="3">Single-stranded DNA-binding protein</fullName>
    </recommendedName>
</protein>
<dbReference type="Pfam" id="PF00436">
    <property type="entry name" value="SSB"/>
    <property type="match status" value="1"/>
</dbReference>
<dbReference type="InterPro" id="IPR000424">
    <property type="entry name" value="Primosome_PriB/ssb"/>
</dbReference>
<evidence type="ECO:0000256" key="1">
    <source>
        <dbReference type="ARBA" id="ARBA00023125"/>
    </source>
</evidence>
<evidence type="ECO:0000256" key="4">
    <source>
        <dbReference type="SAM" id="MobiDB-lite"/>
    </source>
</evidence>
<keyword evidence="6" id="KW-1185">Reference proteome</keyword>
<keyword evidence="1 2" id="KW-0238">DNA-binding</keyword>
<comment type="caution">
    <text evidence="5">The sequence shown here is derived from an EMBL/GenBank/DDBJ whole genome shotgun (WGS) entry which is preliminary data.</text>
</comment>
<dbReference type="RefSeq" id="WP_184578594.1">
    <property type="nucleotide sequence ID" value="NZ_JACHJT010000001.1"/>
</dbReference>
<feature type="compositionally biased region" description="Gly residues" evidence="4">
    <location>
        <begin position="125"/>
        <end position="158"/>
    </location>
</feature>
<accession>A0A7W7RH65</accession>
<dbReference type="NCBIfam" id="TIGR00621">
    <property type="entry name" value="ssb"/>
    <property type="match status" value="1"/>
</dbReference>
<dbReference type="InterPro" id="IPR012340">
    <property type="entry name" value="NA-bd_OB-fold"/>
</dbReference>
<dbReference type="PROSITE" id="PS50935">
    <property type="entry name" value="SSB"/>
    <property type="match status" value="1"/>
</dbReference>
<evidence type="ECO:0000256" key="3">
    <source>
        <dbReference type="RuleBase" id="RU000524"/>
    </source>
</evidence>
<dbReference type="SUPFAM" id="SSF50249">
    <property type="entry name" value="Nucleic acid-binding proteins"/>
    <property type="match status" value="1"/>
</dbReference>
<reference evidence="5 6" key="1">
    <citation type="submission" date="2020-08" db="EMBL/GenBank/DDBJ databases">
        <title>Sequencing the genomes of 1000 actinobacteria strains.</title>
        <authorList>
            <person name="Klenk H.-P."/>
        </authorList>
    </citation>
    <scope>NUCLEOTIDE SEQUENCE [LARGE SCALE GENOMIC DNA]</scope>
    <source>
        <strain evidence="5 6">DSM 102030</strain>
    </source>
</reference>
<gene>
    <name evidence="5" type="ORF">F4561_002640</name>
</gene>
<proteinExistence type="predicted"/>
<dbReference type="CDD" id="cd04496">
    <property type="entry name" value="SSB_OBF"/>
    <property type="match status" value="1"/>
</dbReference>
<evidence type="ECO:0000313" key="6">
    <source>
        <dbReference type="Proteomes" id="UP000523007"/>
    </source>
</evidence>
<evidence type="ECO:0000256" key="2">
    <source>
        <dbReference type="PROSITE-ProRule" id="PRU00252"/>
    </source>
</evidence>